<gene>
    <name evidence="1" type="ORF">FCALED_LOCUS16574</name>
</gene>
<dbReference type="EMBL" id="CAJVPQ010020012">
    <property type="protein sequence ID" value="CAG8755280.1"/>
    <property type="molecule type" value="Genomic_DNA"/>
</dbReference>
<evidence type="ECO:0000313" key="1">
    <source>
        <dbReference type="EMBL" id="CAG8755280.1"/>
    </source>
</evidence>
<proteinExistence type="predicted"/>
<accession>A0A9N9NQW4</accession>
<feature type="non-terminal residue" evidence="1">
    <location>
        <position position="44"/>
    </location>
</feature>
<dbReference type="AlphaFoldDB" id="A0A9N9NQW4"/>
<protein>
    <submittedName>
        <fullName evidence="1">3645_t:CDS:1</fullName>
    </submittedName>
</protein>
<organism evidence="1 2">
    <name type="scientific">Funneliformis caledonium</name>
    <dbReference type="NCBI Taxonomy" id="1117310"/>
    <lineage>
        <taxon>Eukaryota</taxon>
        <taxon>Fungi</taxon>
        <taxon>Fungi incertae sedis</taxon>
        <taxon>Mucoromycota</taxon>
        <taxon>Glomeromycotina</taxon>
        <taxon>Glomeromycetes</taxon>
        <taxon>Glomerales</taxon>
        <taxon>Glomeraceae</taxon>
        <taxon>Funneliformis</taxon>
    </lineage>
</organism>
<sequence length="44" mass="5197">MNIIERSNRTFQERFYSILDTYNLLDTFSDIIELEDLPGVVDSI</sequence>
<evidence type="ECO:0000313" key="2">
    <source>
        <dbReference type="Proteomes" id="UP000789570"/>
    </source>
</evidence>
<dbReference type="Proteomes" id="UP000789570">
    <property type="component" value="Unassembled WGS sequence"/>
</dbReference>
<name>A0A9N9NQW4_9GLOM</name>
<reference evidence="1" key="1">
    <citation type="submission" date="2021-06" db="EMBL/GenBank/DDBJ databases">
        <authorList>
            <person name="Kallberg Y."/>
            <person name="Tangrot J."/>
            <person name="Rosling A."/>
        </authorList>
    </citation>
    <scope>NUCLEOTIDE SEQUENCE</scope>
    <source>
        <strain evidence="1">UK204</strain>
    </source>
</reference>
<dbReference type="OrthoDB" id="10515194at2759"/>
<keyword evidence="2" id="KW-1185">Reference proteome</keyword>
<comment type="caution">
    <text evidence="1">The sequence shown here is derived from an EMBL/GenBank/DDBJ whole genome shotgun (WGS) entry which is preliminary data.</text>
</comment>